<dbReference type="PANTHER" id="PTHR46481:SF10">
    <property type="entry name" value="ZINC FINGER BED DOMAIN-CONTAINING PROTEIN 39"/>
    <property type="match status" value="1"/>
</dbReference>
<keyword evidence="11" id="KW-1185">Reference proteome</keyword>
<evidence type="ECO:0000256" key="3">
    <source>
        <dbReference type="ARBA" id="ARBA00022771"/>
    </source>
</evidence>
<name>A0AAV7XRR3_9NEOP</name>
<dbReference type="PANTHER" id="PTHR46481">
    <property type="entry name" value="ZINC FINGER BED DOMAIN-CONTAINING PROTEIN 4"/>
    <property type="match status" value="1"/>
</dbReference>
<keyword evidence="4" id="KW-0862">Zinc</keyword>
<dbReference type="GO" id="GO:0005634">
    <property type="term" value="C:nucleus"/>
    <property type="evidence" value="ECO:0007669"/>
    <property type="project" value="UniProtKB-SubCell"/>
</dbReference>
<dbReference type="SUPFAM" id="SSF53098">
    <property type="entry name" value="Ribonuclease H-like"/>
    <property type="match status" value="1"/>
</dbReference>
<evidence type="ECO:0000313" key="10">
    <source>
        <dbReference type="EMBL" id="KAJ1526530.1"/>
    </source>
</evidence>
<evidence type="ECO:0000256" key="4">
    <source>
        <dbReference type="ARBA" id="ARBA00022833"/>
    </source>
</evidence>
<evidence type="ECO:0000256" key="5">
    <source>
        <dbReference type="ARBA" id="ARBA00023015"/>
    </source>
</evidence>
<dbReference type="GO" id="GO:0008270">
    <property type="term" value="F:zinc ion binding"/>
    <property type="evidence" value="ECO:0007669"/>
    <property type="project" value="UniProtKB-KW"/>
</dbReference>
<keyword evidence="7" id="KW-0539">Nucleus</keyword>
<dbReference type="AlphaFoldDB" id="A0AAV7XRR3"/>
<protein>
    <recommendedName>
        <fullName evidence="9">BED-type domain-containing protein</fullName>
    </recommendedName>
</protein>
<feature type="domain" description="BED-type" evidence="9">
    <location>
        <begin position="3"/>
        <end position="57"/>
    </location>
</feature>
<gene>
    <name evidence="10" type="ORF">ONE63_008118</name>
</gene>
<dbReference type="InterPro" id="IPR052035">
    <property type="entry name" value="ZnF_BED_domain_contain"/>
</dbReference>
<evidence type="ECO:0000259" key="9">
    <source>
        <dbReference type="PROSITE" id="PS50808"/>
    </source>
</evidence>
<evidence type="ECO:0000313" key="11">
    <source>
        <dbReference type="Proteomes" id="UP001075354"/>
    </source>
</evidence>
<dbReference type="GO" id="GO:0003677">
    <property type="term" value="F:DNA binding"/>
    <property type="evidence" value="ECO:0007669"/>
    <property type="project" value="InterPro"/>
</dbReference>
<comment type="caution">
    <text evidence="10">The sequence shown here is derived from an EMBL/GenBank/DDBJ whole genome shotgun (WGS) entry which is preliminary data.</text>
</comment>
<dbReference type="Proteomes" id="UP001075354">
    <property type="component" value="Chromosome 6"/>
</dbReference>
<evidence type="ECO:0000256" key="1">
    <source>
        <dbReference type="ARBA" id="ARBA00004123"/>
    </source>
</evidence>
<keyword evidence="5" id="KW-0805">Transcription regulation</keyword>
<evidence type="ECO:0000256" key="7">
    <source>
        <dbReference type="ARBA" id="ARBA00023242"/>
    </source>
</evidence>
<dbReference type="InterPro" id="IPR007021">
    <property type="entry name" value="DUF659"/>
</dbReference>
<dbReference type="Pfam" id="PF04937">
    <property type="entry name" value="DUF659"/>
    <property type="match status" value="1"/>
</dbReference>
<comment type="subcellular location">
    <subcellularLocation>
        <location evidence="1">Nucleus</location>
    </subcellularLocation>
</comment>
<proteinExistence type="predicted"/>
<accession>A0AAV7XRR3</accession>
<evidence type="ECO:0000256" key="2">
    <source>
        <dbReference type="ARBA" id="ARBA00022723"/>
    </source>
</evidence>
<keyword evidence="3 8" id="KW-0863">Zinc-finger</keyword>
<keyword evidence="6" id="KW-0804">Transcription</keyword>
<evidence type="ECO:0000256" key="8">
    <source>
        <dbReference type="PROSITE-ProRule" id="PRU00027"/>
    </source>
</evidence>
<dbReference type="InterPro" id="IPR012337">
    <property type="entry name" value="RNaseH-like_sf"/>
</dbReference>
<organism evidence="10 11">
    <name type="scientific">Megalurothrips usitatus</name>
    <name type="common">bean blossom thrips</name>
    <dbReference type="NCBI Taxonomy" id="439358"/>
    <lineage>
        <taxon>Eukaryota</taxon>
        <taxon>Metazoa</taxon>
        <taxon>Ecdysozoa</taxon>
        <taxon>Arthropoda</taxon>
        <taxon>Hexapoda</taxon>
        <taxon>Insecta</taxon>
        <taxon>Pterygota</taxon>
        <taxon>Neoptera</taxon>
        <taxon>Paraneoptera</taxon>
        <taxon>Thysanoptera</taxon>
        <taxon>Terebrantia</taxon>
        <taxon>Thripoidea</taxon>
        <taxon>Thripidae</taxon>
        <taxon>Megalurothrips</taxon>
    </lineage>
</organism>
<sequence>MPPQKGPVWSHFSIIRDDQGIPTEFKCKFCNKTYKKPNGTRMQTHLSDNCANCPAEIKMKISHKVEEEDDETEDNPVIILPQSPHGNSASPSNVVVCSSKQPAAKKQKKIEGYVDTLTLEEKKTCDRPFARALFVKGLPFDTFEGEDMQAAFRSLRPSYKPPTPKSIGGSLLNSECERVQSKCSALILKSSSVTLLSDGWTNQRGEGLVNFVVATPEPIFLDSVEPGTQRENSDFMFEKFDFYIDKVGSEKVNLIVTDNASVMRATWKKIREKYPHIHTIGCGAHGLNLMFKDVLKTNPFVLLVQRAKKVVKIKKRRQLYAIFKSKQIAKYGNKKRALIMPSPTRFSGAYFMFVSLYKNKQALQETMLAEEVDIPEDLRTIVLDNSGFWELLTFAIDYLQPIADGTHLIVGDSARLSQMVAICINIKQKMKSAENMESDIPLAELFKINKAVDSRINKFCINDIHRATYLIDPQFQGAGFRDTEVMAGIKIVKGMATHLGLDVDSVVENLADFRTKSRFYSNDLIWESARKLNPVKWWGTFCQKQPLFPIADRLLKCPLQPHANGYGRIMTSSRIRDEIASAWRNAKRQSALRATPNLHLILDWEEGLKGSEVNVKRKFFNMNQFLSLMKVRMTGILILMTPSLTLSTVQMKCRLPLTTNTASFRQTIIKIRNLILCLPRTC</sequence>
<dbReference type="Pfam" id="PF02892">
    <property type="entry name" value="zf-BED"/>
    <property type="match status" value="1"/>
</dbReference>
<dbReference type="EMBL" id="JAPTSV010000006">
    <property type="protein sequence ID" value="KAJ1526530.1"/>
    <property type="molecule type" value="Genomic_DNA"/>
</dbReference>
<evidence type="ECO:0000256" key="6">
    <source>
        <dbReference type="ARBA" id="ARBA00023163"/>
    </source>
</evidence>
<dbReference type="PROSITE" id="PS50808">
    <property type="entry name" value="ZF_BED"/>
    <property type="match status" value="1"/>
</dbReference>
<keyword evidence="2" id="KW-0479">Metal-binding</keyword>
<dbReference type="InterPro" id="IPR003656">
    <property type="entry name" value="Znf_BED"/>
</dbReference>
<reference evidence="10" key="1">
    <citation type="submission" date="2022-12" db="EMBL/GenBank/DDBJ databases">
        <title>Chromosome-level genome assembly of the bean flower thrips Megalurothrips usitatus.</title>
        <authorList>
            <person name="Ma L."/>
            <person name="Liu Q."/>
            <person name="Li H."/>
            <person name="Cai W."/>
        </authorList>
    </citation>
    <scope>NUCLEOTIDE SEQUENCE</scope>
    <source>
        <strain evidence="10">Cailab_2022a</strain>
    </source>
</reference>